<reference evidence="7 8" key="1">
    <citation type="submission" date="2016-10" db="EMBL/GenBank/DDBJ databases">
        <title>Complete Genome Sequence of the Nonylphenol-Degrading Bacterium Sphingobium cloacae JCM 10874T.</title>
        <authorList>
            <person name="Ootsuka M."/>
            <person name="Nishizawa T."/>
            <person name="Ohta H."/>
        </authorList>
    </citation>
    <scope>NUCLEOTIDE SEQUENCE [LARGE SCALE GENOMIC DNA]</scope>
    <source>
        <strain evidence="7 8">JCM 10874</strain>
    </source>
</reference>
<proteinExistence type="inferred from homology"/>
<keyword evidence="7" id="KW-0282">Flagellum</keyword>
<evidence type="ECO:0000313" key="8">
    <source>
        <dbReference type="Proteomes" id="UP000218272"/>
    </source>
</evidence>
<evidence type="ECO:0000256" key="2">
    <source>
        <dbReference type="ARBA" id="ARBA00016013"/>
    </source>
</evidence>
<evidence type="ECO:0000256" key="3">
    <source>
        <dbReference type="ARBA" id="ARBA00022795"/>
    </source>
</evidence>
<dbReference type="RefSeq" id="WP_066514910.1">
    <property type="nucleotide sequence ID" value="NZ_AP017655.1"/>
</dbReference>
<dbReference type="KEGG" id="sclo:SCLO_1016310"/>
<dbReference type="Pfam" id="PF13860">
    <property type="entry name" value="FlgD_ig"/>
    <property type="match status" value="1"/>
</dbReference>
<organism evidence="7 8">
    <name type="scientific">Sphingobium cloacae</name>
    <dbReference type="NCBI Taxonomy" id="120107"/>
    <lineage>
        <taxon>Bacteria</taxon>
        <taxon>Pseudomonadati</taxon>
        <taxon>Pseudomonadota</taxon>
        <taxon>Alphaproteobacteria</taxon>
        <taxon>Sphingomonadales</taxon>
        <taxon>Sphingomonadaceae</taxon>
        <taxon>Sphingobium</taxon>
    </lineage>
</organism>
<dbReference type="Gene3D" id="2.60.40.4070">
    <property type="match status" value="1"/>
</dbReference>
<comment type="function">
    <text evidence="4 5">Required for flagellar hook formation. May act as a scaffolding protein.</text>
</comment>
<keyword evidence="7" id="KW-0969">Cilium</keyword>
<dbReference type="InterPro" id="IPR005648">
    <property type="entry name" value="FlgD"/>
</dbReference>
<evidence type="ECO:0000256" key="5">
    <source>
        <dbReference type="RuleBase" id="RU362076"/>
    </source>
</evidence>
<protein>
    <recommendedName>
        <fullName evidence="2 5">Basal-body rod modification protein FlgD</fullName>
    </recommendedName>
</protein>
<gene>
    <name evidence="7" type="ORF">SCLO_1016310</name>
</gene>
<feature type="domain" description="FlgD/Vpr Ig-like" evidence="6">
    <location>
        <begin position="115"/>
        <end position="178"/>
    </location>
</feature>
<evidence type="ECO:0000256" key="4">
    <source>
        <dbReference type="ARBA" id="ARBA00024746"/>
    </source>
</evidence>
<evidence type="ECO:0000256" key="1">
    <source>
        <dbReference type="ARBA" id="ARBA00010577"/>
    </source>
</evidence>
<dbReference type="Gene3D" id="2.30.30.910">
    <property type="match status" value="1"/>
</dbReference>
<accession>A0A1E1F2J5</accession>
<comment type="similarity">
    <text evidence="1 5">Belongs to the FlgD family.</text>
</comment>
<dbReference type="Proteomes" id="UP000218272">
    <property type="component" value="Chromosome SCLO_1"/>
</dbReference>
<evidence type="ECO:0000259" key="6">
    <source>
        <dbReference type="Pfam" id="PF13860"/>
    </source>
</evidence>
<dbReference type="EMBL" id="AP017655">
    <property type="protein sequence ID" value="BAV64671.1"/>
    <property type="molecule type" value="Genomic_DNA"/>
</dbReference>
<dbReference type="Pfam" id="PF03963">
    <property type="entry name" value="FlgD"/>
    <property type="match status" value="1"/>
</dbReference>
<keyword evidence="7" id="KW-0966">Cell projection</keyword>
<dbReference type="AlphaFoldDB" id="A0A1E1F2J5"/>
<keyword evidence="8" id="KW-1185">Reference proteome</keyword>
<evidence type="ECO:0000313" key="7">
    <source>
        <dbReference type="EMBL" id="BAV64671.1"/>
    </source>
</evidence>
<name>A0A1E1F2J5_9SPHN</name>
<dbReference type="OrthoDB" id="9785233at2"/>
<sequence length="218" mass="22484">MTATSVTDSAGIPVYNPSSIKATGKSEMGQMDFLRLLTTQMQTQDPFEPMDNSQMVAQMATITNSTGIAEMNATLKGLASQLGGSRLGDAASWIGKSMLVESKIVAPDVAGQYIGQLTLGSDAENVSVDLVDGNGNTVRTIDLGAQSKGDVNFYWDGKDDTGETVATGPLQIKVNGASPSRVASWATIAAVQSPADGSASKLITALGTYSPSDAISLA</sequence>
<keyword evidence="3 5" id="KW-1005">Bacterial flagellum biogenesis</keyword>
<dbReference type="GO" id="GO:0044781">
    <property type="term" value="P:bacterial-type flagellum organization"/>
    <property type="evidence" value="ECO:0007669"/>
    <property type="project" value="UniProtKB-UniRule"/>
</dbReference>
<dbReference type="InterPro" id="IPR025965">
    <property type="entry name" value="FlgD/Vpr_Ig-like"/>
</dbReference>